<name>A0A379SDD6_SALER</name>
<evidence type="ECO:0000256" key="2">
    <source>
        <dbReference type="SAM" id="MobiDB-lite"/>
    </source>
</evidence>
<proteinExistence type="inferred from homology"/>
<dbReference type="GO" id="GO:0007155">
    <property type="term" value="P:cell adhesion"/>
    <property type="evidence" value="ECO:0007669"/>
    <property type="project" value="InterPro"/>
</dbReference>
<dbReference type="InterPro" id="IPR008964">
    <property type="entry name" value="Invasin/intimin_cell_adhesion"/>
</dbReference>
<dbReference type="GO" id="GO:0009279">
    <property type="term" value="C:cell outer membrane"/>
    <property type="evidence" value="ECO:0007669"/>
    <property type="project" value="TreeGrafter"/>
</dbReference>
<evidence type="ECO:0000313" key="5">
    <source>
        <dbReference type="Proteomes" id="UP000254332"/>
    </source>
</evidence>
<organism evidence="4 5">
    <name type="scientific">Salmonella enterica</name>
    <name type="common">Salmonella choleraesuis</name>
    <dbReference type="NCBI Taxonomy" id="28901"/>
    <lineage>
        <taxon>Bacteria</taxon>
        <taxon>Pseudomonadati</taxon>
        <taxon>Pseudomonadota</taxon>
        <taxon>Gammaproteobacteria</taxon>
        <taxon>Enterobacterales</taxon>
        <taxon>Enterobacteriaceae</taxon>
        <taxon>Salmonella</taxon>
    </lineage>
</organism>
<protein>
    <submittedName>
        <fullName evidence="4">Putative invasin</fullName>
    </submittedName>
</protein>
<evidence type="ECO:0000256" key="1">
    <source>
        <dbReference type="ARBA" id="ARBA00010116"/>
    </source>
</evidence>
<dbReference type="Gene3D" id="2.40.160.160">
    <property type="entry name" value="Inverse autotransporter, beta-domain"/>
    <property type="match status" value="1"/>
</dbReference>
<accession>A0A379SDD6</accession>
<dbReference type="PANTHER" id="PTHR39576:SF2">
    <property type="entry name" value="ATTACHING AND EFFACING PROTEIN HOMOLOG-RELATED"/>
    <property type="match status" value="1"/>
</dbReference>
<dbReference type="InterPro" id="IPR013783">
    <property type="entry name" value="Ig-like_fold"/>
</dbReference>
<comment type="similarity">
    <text evidence="1">Belongs to the intimin/invasin family.</text>
</comment>
<dbReference type="InterPro" id="IPR051715">
    <property type="entry name" value="Intimin-Invasin_domain"/>
</dbReference>
<dbReference type="Proteomes" id="UP000254332">
    <property type="component" value="Unassembled WGS sequence"/>
</dbReference>
<dbReference type="PRINTS" id="PR01369">
    <property type="entry name" value="INTIMIN"/>
</dbReference>
<dbReference type="Gene3D" id="2.60.40.10">
    <property type="entry name" value="Immunoglobulins"/>
    <property type="match status" value="5"/>
</dbReference>
<sequence>MMKHTSEKITPNDGQLRPPFRRTLLFAAMLQASLPALTACGDTVTRVQADQKAQAARDPFRADHPHAAAHPGDNLPSLGTDPADRPAPPPDELKAARAKKQAEQAMHPAQQNQDAGATALASAATTAAGLMQTPDAARAAAAMAKGMAEGAVTGRINQTAQDWLSHFGNARVQLNIDETLSLRDSSFDLLHPWWETPENMVFSQASLHRNDDRNQTNLGLGWRHWGKAGPLARKPWRGDYMVGLNAFLDYDLSRDHARWGLGGEYWRNDFKLDANTYLRLTNWKDSPDLEDYEERPADGWDVRAQGWLPSYPQLGAKLSYEQYYGHDVGLFGYDHLQKDPHAFTAGLTWTPVPLLTFSAEQRQGKQGENDTRIGLDITLNPDLTWQQQTDPSAVAAMRSLAGSRHDFVERNNNIVLEYRKKEVIAIDLPERLEGKSGLAVPLNVTVSKAKYGLQNIVWDDASLLAAGGLLTCPTTTDCSVTMPPFHPGGNNTWIVSAVAHDRKGNTSKPAQTAVVVTGVGVSTTKSTLTPGEQNLLADGKSQTTVTAVLKSEDGQPVTGLADQLALSGTLTPDSNVVDVKTVRNRAATPAPAAPVPGRMKETTPGTYVAPLTAGTTGGKYALSLAYAGTPLLTADMTLADTLADISGSTLTTDKPVITASTGSSRATLTVHLRDKNGKPVTGEASQLSLTALFPKTVPDGQNNVVIGHLSPVTGTPGDYQATLSSTQATTTDPAATAPAKDGSDALTIALKVNGKDAGKTVALVVIPDKTSVSPVLTVNVNKQLANNTAQDSFRVVTEDANHNLVRGQTVQLATKAGAADKVTFVAPGSGRDAATFTTGNTGEAMQTLTAAVPGDKVVNATVNGNTGNVTVNFQQDKSLKVTGVTVNGGAGGSYCGSDTCEVGVTDKSKVSLSATVVNGSGQPVVNIPVSWTLDKDSTCRVDTDKVASLGASGDGVMSAVSDSGKDGHATVLLHSAGDHKTCKVTVTAAVKDGDPTKTSAITITWIAEKESARVSALMLNPDNPSVNQFAIGTEDAPFRATVGDQYGNPVQGASLRPDTASLKHATISAQPGATNADGNTTLKLKDGTVEDVTLSASVDKAGTVTPSIGNSPATANGPAHFVANAAAAEVTTLDVTDADTGGKAITARPVGDGSGHIFYARATVKDKAANVVKAPVNWVLNLPTGCTGSDVVLKDQDITSDTSGTAKAKIISAGTHQVCDGFTLTASTGRSTSTPLTSGKLSYTPDLTTAHVATLAQTNLKTPDNFPAGETDPAKLPAYKVTVTDQYRNLVNNAAVNWTSDNPTGTAFTTATGSVTDATGSATNTLKGTVVTTAPVKVTAKVDTATTGATGTPDTGQTTPVGVNFVADAKTLTLTGTTTGDRKANATATGTTAATADGKDLLTLHLTAVSKTGNVPVPNVAITFAGDWNKAGNVTKGDGSAIANGTVACTTGATGSCDVALKTVKVNSTSATSGDNIPYTVGVQARPAGAQAAVTATVPALFLAGPVDAAHTTVSLAAGSRETLVAQHADQVVELNAKLGDANGNPVPVWMAAPQLVQPNGLGVSISPETGTGQTDAVSWKLNAGGLHAPYMTQANMVYEVRAKDGNGTVAKVMDVPGEIPVLPTFTALIAPEARWNSAATGTGASIADTALALIPEKGLSDGDEPLSQFVIAENVNGYAGYYPAWERTGTGQGYFRHKWYGGSGENGAVPQTVKVCLSRQPAAKQSSNGCQDLRPVGAAGTDPWPRVPVTVDIPKLTVYLGPIWNGSQETPDTDFARNSDDSLRYGDAGCAQLRRGPVTAGGYVYEYREQALTMAPTPLTGTADLKSDYNMAPGQVLVGEWTQLGQQGTPGAGTEGAVSPATIGTYPANYRIWNDPTHKTFIGQKEETLGAFLALAPIAAPGGDVNYVAGRRYGTSDNSVALINVKAGATAGTAMSQPKGFARTAGGVVCVLDRQ</sequence>
<dbReference type="EMBL" id="UGWQ01000003">
    <property type="protein sequence ID" value="SUG27599.1"/>
    <property type="molecule type" value="Genomic_DNA"/>
</dbReference>
<dbReference type="InterPro" id="IPR024519">
    <property type="entry name" value="IAT_beta"/>
</dbReference>
<dbReference type="Pfam" id="PF02369">
    <property type="entry name" value="Big_1"/>
    <property type="match status" value="2"/>
</dbReference>
<dbReference type="PANTHER" id="PTHR39576">
    <property type="entry name" value="ATTACHING AND EFFACING PROTEIN HOMOLOG-RELATED-RELATED"/>
    <property type="match status" value="1"/>
</dbReference>
<dbReference type="SUPFAM" id="SSF49373">
    <property type="entry name" value="Invasin/intimin cell-adhesion fragments"/>
    <property type="match status" value="5"/>
</dbReference>
<evidence type="ECO:0000313" key="4">
    <source>
        <dbReference type="EMBL" id="SUG27599.1"/>
    </source>
</evidence>
<feature type="domain" description="Big-1" evidence="3">
    <location>
        <begin position="773"/>
        <end position="874"/>
    </location>
</feature>
<feature type="region of interest" description="Disordered" evidence="2">
    <location>
        <begin position="50"/>
        <end position="118"/>
    </location>
</feature>
<dbReference type="InterPro" id="IPR003535">
    <property type="entry name" value="Intimin/invasin_bac"/>
</dbReference>
<evidence type="ECO:0000259" key="3">
    <source>
        <dbReference type="PROSITE" id="PS51127"/>
    </source>
</evidence>
<dbReference type="PROSITE" id="PS51127">
    <property type="entry name" value="BIG1"/>
    <property type="match status" value="1"/>
</dbReference>
<reference evidence="4 5" key="1">
    <citation type="submission" date="2018-06" db="EMBL/GenBank/DDBJ databases">
        <authorList>
            <consortium name="Pathogen Informatics"/>
            <person name="Doyle S."/>
        </authorList>
    </citation>
    <scope>NUCLEOTIDE SEQUENCE [LARGE SCALE GENOMIC DNA]</scope>
    <source>
        <strain evidence="4 5">NCTC10718</strain>
    </source>
</reference>
<gene>
    <name evidence="4" type="ORF">NCTC10718_04924</name>
</gene>
<dbReference type="FunFam" id="2.40.160.160:FF:000001">
    <property type="entry name" value="Intimin-like inverse autotransporter SinH"/>
    <property type="match status" value="1"/>
</dbReference>
<dbReference type="InterPro" id="IPR038177">
    <property type="entry name" value="IAT_beta_sf"/>
</dbReference>
<dbReference type="InterPro" id="IPR003344">
    <property type="entry name" value="Big_1_dom"/>
</dbReference>
<dbReference type="Pfam" id="PF11924">
    <property type="entry name" value="IAT_beta"/>
    <property type="match status" value="1"/>
</dbReference>